<evidence type="ECO:0000313" key="1">
    <source>
        <dbReference type="EMBL" id="MBA0673131.1"/>
    </source>
</evidence>
<name>A0A7J8WDJ5_9ROSI</name>
<dbReference type="EMBL" id="JABFAB010246613">
    <property type="protein sequence ID" value="MBA0673131.1"/>
    <property type="molecule type" value="Genomic_DNA"/>
</dbReference>
<evidence type="ECO:0000313" key="2">
    <source>
        <dbReference type="Proteomes" id="UP000593573"/>
    </source>
</evidence>
<keyword evidence="2" id="KW-1185">Reference proteome</keyword>
<gene>
    <name evidence="1" type="ORF">Goklo_024758</name>
</gene>
<dbReference type="Proteomes" id="UP000593573">
    <property type="component" value="Unassembled WGS sequence"/>
</dbReference>
<reference evidence="1 2" key="1">
    <citation type="journal article" date="2019" name="Genome Biol. Evol.">
        <title>Insights into the evolution of the New World diploid cottons (Gossypium, subgenus Houzingenia) based on genome sequencing.</title>
        <authorList>
            <person name="Grover C.E."/>
            <person name="Arick M.A. 2nd"/>
            <person name="Thrash A."/>
            <person name="Conover J.L."/>
            <person name="Sanders W.S."/>
            <person name="Peterson D.G."/>
            <person name="Frelichowski J.E."/>
            <person name="Scheffler J.A."/>
            <person name="Scheffler B.E."/>
            <person name="Wendel J.F."/>
        </authorList>
    </citation>
    <scope>NUCLEOTIDE SEQUENCE [LARGE SCALE GENOMIC DNA]</scope>
    <source>
        <strain evidence="1">57</strain>
        <tissue evidence="1">Leaf</tissue>
    </source>
</reference>
<protein>
    <submittedName>
        <fullName evidence="1">Uncharacterized protein</fullName>
    </submittedName>
</protein>
<organism evidence="1 2">
    <name type="scientific">Gossypium klotzschianum</name>
    <dbReference type="NCBI Taxonomy" id="34286"/>
    <lineage>
        <taxon>Eukaryota</taxon>
        <taxon>Viridiplantae</taxon>
        <taxon>Streptophyta</taxon>
        <taxon>Embryophyta</taxon>
        <taxon>Tracheophyta</taxon>
        <taxon>Spermatophyta</taxon>
        <taxon>Magnoliopsida</taxon>
        <taxon>eudicotyledons</taxon>
        <taxon>Gunneridae</taxon>
        <taxon>Pentapetalae</taxon>
        <taxon>rosids</taxon>
        <taxon>malvids</taxon>
        <taxon>Malvales</taxon>
        <taxon>Malvaceae</taxon>
        <taxon>Malvoideae</taxon>
        <taxon>Gossypium</taxon>
    </lineage>
</organism>
<comment type="caution">
    <text evidence="1">The sequence shown here is derived from an EMBL/GenBank/DDBJ whole genome shotgun (WGS) entry which is preliminary data.</text>
</comment>
<dbReference type="AlphaFoldDB" id="A0A7J8WDJ5"/>
<sequence>MVISSISWRMLLLLRFNMDIQMHYAPLLLKQKRQEWIWWPPMPNMSKSILLELFVSVLKLIIRNT</sequence>
<accession>A0A7J8WDJ5</accession>
<proteinExistence type="predicted"/>